<protein>
    <submittedName>
        <fullName evidence="2">PAS domain S-box protein</fullName>
    </submittedName>
</protein>
<name>A0A4P9TAU8_9EURY</name>
<accession>A0A4P9TAU8</accession>
<dbReference type="Proteomes" id="UP000307562">
    <property type="component" value="Chromosome"/>
</dbReference>
<dbReference type="PROSITE" id="PS50112">
    <property type="entry name" value="PAS"/>
    <property type="match status" value="1"/>
</dbReference>
<dbReference type="InterPro" id="IPR000014">
    <property type="entry name" value="PAS"/>
</dbReference>
<dbReference type="InterPro" id="IPR013656">
    <property type="entry name" value="PAS_4"/>
</dbReference>
<dbReference type="AlphaFoldDB" id="A0A4P9TAU8"/>
<dbReference type="Gene3D" id="3.30.450.20">
    <property type="entry name" value="PAS domain"/>
    <property type="match status" value="1"/>
</dbReference>
<dbReference type="Pfam" id="PF08448">
    <property type="entry name" value="PAS_4"/>
    <property type="match status" value="1"/>
</dbReference>
<keyword evidence="3" id="KW-1185">Reference proteome</keyword>
<organism evidence="2 3">
    <name type="scientific">Natrinema pallidum</name>
    <dbReference type="NCBI Taxonomy" id="69527"/>
    <lineage>
        <taxon>Archaea</taxon>
        <taxon>Methanobacteriati</taxon>
        <taxon>Methanobacteriota</taxon>
        <taxon>Stenosarchaea group</taxon>
        <taxon>Halobacteria</taxon>
        <taxon>Halobacteriales</taxon>
        <taxon>Natrialbaceae</taxon>
        <taxon>Natrinema</taxon>
    </lineage>
</organism>
<evidence type="ECO:0000259" key="1">
    <source>
        <dbReference type="PROSITE" id="PS50112"/>
    </source>
</evidence>
<dbReference type="InterPro" id="IPR035965">
    <property type="entry name" value="PAS-like_dom_sf"/>
</dbReference>
<dbReference type="SUPFAM" id="SSF55785">
    <property type="entry name" value="PYP-like sensor domain (PAS domain)"/>
    <property type="match status" value="1"/>
</dbReference>
<dbReference type="CDD" id="cd00130">
    <property type="entry name" value="PAS"/>
    <property type="match status" value="1"/>
</dbReference>
<evidence type="ECO:0000313" key="2">
    <source>
        <dbReference type="EMBL" id="QCW01733.1"/>
    </source>
</evidence>
<reference evidence="3" key="1">
    <citation type="submission" date="2019-05" db="EMBL/GenBank/DDBJ databases">
        <title>Complete Genome Sequence and Methylation Pattern of the Halophilic Archaeon Natrinema pallidum BOL6-1.</title>
        <authorList>
            <person name="DasSarma P."/>
            <person name="DasSarma B.P."/>
            <person name="DasSarma S.L."/>
            <person name="Martinez F.L."/>
            <person name="Guzman D."/>
            <person name="Roberts R.J."/>
            <person name="DasSarma S."/>
        </authorList>
    </citation>
    <scope>NUCLEOTIDE SEQUENCE [LARGE SCALE GENOMIC DNA]</scope>
    <source>
        <strain evidence="3">BOL6-1</strain>
    </source>
</reference>
<dbReference type="NCBIfam" id="TIGR00229">
    <property type="entry name" value="sensory_box"/>
    <property type="match status" value="1"/>
</dbReference>
<gene>
    <name evidence="2" type="ORF">FGF80_00055</name>
</gene>
<sequence length="170" mass="18319">MRSIVVRPLLDAVPTVKLLALVIPSDTGGAIARLTAKIERFEAGADAVDFSSDRDDELGALADAIDDVFYVLDAEGNRQDWNERLPERAGYSNERIESMHALDFYEGPDGGSIQAAIETGSTRVDAALRTADGDLVPHEFTAVALRDSDGDALLAGIGRSWLPTARNHVR</sequence>
<feature type="domain" description="PAS" evidence="1">
    <location>
        <begin position="54"/>
        <end position="96"/>
    </location>
</feature>
<dbReference type="EMBL" id="CP040637">
    <property type="protein sequence ID" value="QCW01733.1"/>
    <property type="molecule type" value="Genomic_DNA"/>
</dbReference>
<evidence type="ECO:0000313" key="3">
    <source>
        <dbReference type="Proteomes" id="UP000307562"/>
    </source>
</evidence>
<proteinExistence type="predicted"/>
<dbReference type="KEGG" id="npl:FGF80_00055"/>